<sequence length="64" mass="7093">MTNGRFQVSEFNDSFPAMNLKSGRSPGDPNWPFALLLTGQSVKARFCKVELYKAAIGNISQRSL</sequence>
<comment type="caution">
    <text evidence="1">The sequence shown here is derived from an EMBL/GenBank/DDBJ whole genome shotgun (WGS) entry which is preliminary data.</text>
</comment>
<reference evidence="1 2" key="1">
    <citation type="submission" date="2016-03" db="EMBL/GenBank/DDBJ databases">
        <authorList>
            <person name="Ploux O."/>
        </authorList>
    </citation>
    <scope>NUCLEOTIDE SEQUENCE [LARGE SCALE GENOMIC DNA]</scope>
    <source>
        <strain evidence="1 2">R-45371</strain>
    </source>
</reference>
<gene>
    <name evidence="1" type="ORF">A1353_19815</name>
</gene>
<accession>A0A177M5A7</accession>
<protein>
    <submittedName>
        <fullName evidence="1">Uncharacterized protein</fullName>
    </submittedName>
</protein>
<dbReference type="EMBL" id="LUUH01000079">
    <property type="protein sequence ID" value="OAH99968.1"/>
    <property type="molecule type" value="Genomic_DNA"/>
</dbReference>
<dbReference type="AlphaFoldDB" id="A0A177M5A7"/>
<proteinExistence type="predicted"/>
<dbReference type="Proteomes" id="UP000077763">
    <property type="component" value="Unassembled WGS sequence"/>
</dbReference>
<organism evidence="1 2">
    <name type="scientific">Methylomonas methanica</name>
    <dbReference type="NCBI Taxonomy" id="421"/>
    <lineage>
        <taxon>Bacteria</taxon>
        <taxon>Pseudomonadati</taxon>
        <taxon>Pseudomonadota</taxon>
        <taxon>Gammaproteobacteria</taxon>
        <taxon>Methylococcales</taxon>
        <taxon>Methylococcaceae</taxon>
        <taxon>Methylomonas</taxon>
    </lineage>
</organism>
<evidence type="ECO:0000313" key="2">
    <source>
        <dbReference type="Proteomes" id="UP000077763"/>
    </source>
</evidence>
<evidence type="ECO:0000313" key="1">
    <source>
        <dbReference type="EMBL" id="OAH99968.1"/>
    </source>
</evidence>
<name>A0A177M5A7_METMH</name>